<comment type="caution">
    <text evidence="9">The sequence shown here is derived from an EMBL/GenBank/DDBJ whole genome shotgun (WGS) entry which is preliminary data.</text>
</comment>
<evidence type="ECO:0000313" key="9">
    <source>
        <dbReference type="EMBL" id="CAD6188025.1"/>
    </source>
</evidence>
<protein>
    <recommendedName>
        <fullName evidence="8">Cyclin-like domain-containing protein</fullName>
    </recommendedName>
</protein>
<dbReference type="Pfam" id="PF21797">
    <property type="entry name" value="CycT2-like_C"/>
    <property type="match status" value="1"/>
</dbReference>
<keyword evidence="10" id="KW-1185">Reference proteome</keyword>
<dbReference type="InterPro" id="IPR043198">
    <property type="entry name" value="Cyclin/Ssn8"/>
</dbReference>
<dbReference type="AlphaFoldDB" id="A0A8S1GXG7"/>
<feature type="region of interest" description="Disordered" evidence="7">
    <location>
        <begin position="276"/>
        <end position="309"/>
    </location>
</feature>
<sequence>MLSASSSTGTINERSGVHKWIFSNEEMQQAASIVDGYTLQEELTFRQQAASFIQEMGEMLNHGIRDRGRTSLLGLCIANIHMHRFFYFHSFKRFDYRDVAAACLLLSGKSEECPRKLSHIVKVWWGKKFPMVKSPPSGGVSMEAEQYLVTLENLVLQTIAFDINIMNDLDKGGLHKKITAVAYYFATDILCVMNWTIRFSSISIAVACIHIVCIYADFKIATLRPSDVTGEWYSSYDKEMTKECLTEMSNEFMQVYKSCSHLHLASLKQLEKHRLTAPSSSAQVRTEESTGGVLPPPPAAPSFNSHKKVHSETKQMVMMENSPRPGFNHELNNVETRTEAQKVSAKEEKKEGKREIVEEKTHAIEVAALSNGKLARTQEEERKRRDRRKHEERDKNSVVQHRERNDRDRHYVRDMETSDRLEKERLREEERRKREHDRIAGRTEFHATHASEKRARLENLSSSFVPASNGACSRLPLTTSSASTDFSTNQTFPSRDRESNGDKAPRPMPLSSNSYRCLEKNGHPQLATMTKRPERPLSPPNAPVLGRFDPKPPLSPLPAPPSLLLPYCRARGDLEDGELE</sequence>
<keyword evidence="2" id="KW-0805">Transcription regulation</keyword>
<evidence type="ECO:0000256" key="1">
    <source>
        <dbReference type="ARBA" id="ARBA00008638"/>
    </source>
</evidence>
<feature type="domain" description="Cyclin-like" evidence="8">
    <location>
        <begin position="51"/>
        <end position="157"/>
    </location>
</feature>
<proteinExistence type="inferred from homology"/>
<reference evidence="9" key="1">
    <citation type="submission" date="2020-10" db="EMBL/GenBank/DDBJ databases">
        <authorList>
            <person name="Kikuchi T."/>
        </authorList>
    </citation>
    <scope>NUCLEOTIDE SEQUENCE</scope>
    <source>
        <strain evidence="9">NKZ352</strain>
    </source>
</reference>
<evidence type="ECO:0000256" key="4">
    <source>
        <dbReference type="ARBA" id="ARBA00023163"/>
    </source>
</evidence>
<dbReference type="SMART" id="SM00385">
    <property type="entry name" value="CYCLIN"/>
    <property type="match status" value="2"/>
</dbReference>
<dbReference type="InterPro" id="IPR006671">
    <property type="entry name" value="Cyclin_N"/>
</dbReference>
<dbReference type="OrthoDB" id="25002at2759"/>
<comment type="function">
    <text evidence="5">Regulatory subunit of the cyclin-dependent kinase pair (CDK9/cyclin T) complex, also called positive transcription elongation factor B (P-TEFb), which is proposed to facilitate the transition from abortive to production elongation by phosphorylating the CTD (carboxy-terminal domain) of the large subunit of RNA polymerase II (RNAP II).</text>
</comment>
<feature type="compositionally biased region" description="Pro residues" evidence="7">
    <location>
        <begin position="551"/>
        <end position="563"/>
    </location>
</feature>
<dbReference type="InterPro" id="IPR013763">
    <property type="entry name" value="Cyclin-like_dom"/>
</dbReference>
<evidence type="ECO:0000256" key="5">
    <source>
        <dbReference type="ARBA" id="ARBA00056850"/>
    </source>
</evidence>
<dbReference type="EMBL" id="CAJGYM010000007">
    <property type="protein sequence ID" value="CAD6188025.1"/>
    <property type="molecule type" value="Genomic_DNA"/>
</dbReference>
<comment type="similarity">
    <text evidence="1">Belongs to the cyclin family. Cyclin C subfamily.</text>
</comment>
<evidence type="ECO:0000313" key="10">
    <source>
        <dbReference type="Proteomes" id="UP000835052"/>
    </source>
</evidence>
<dbReference type="GO" id="GO:0006357">
    <property type="term" value="P:regulation of transcription by RNA polymerase II"/>
    <property type="evidence" value="ECO:0007669"/>
    <property type="project" value="InterPro"/>
</dbReference>
<evidence type="ECO:0000256" key="3">
    <source>
        <dbReference type="ARBA" id="ARBA00023127"/>
    </source>
</evidence>
<dbReference type="InterPro" id="IPR036915">
    <property type="entry name" value="Cyclin-like_sf"/>
</dbReference>
<keyword evidence="4" id="KW-0804">Transcription</keyword>
<evidence type="ECO:0000256" key="7">
    <source>
        <dbReference type="SAM" id="MobiDB-lite"/>
    </source>
</evidence>
<evidence type="ECO:0000259" key="8">
    <source>
        <dbReference type="SMART" id="SM00385"/>
    </source>
</evidence>
<dbReference type="PANTHER" id="PTHR10026">
    <property type="entry name" value="CYCLIN"/>
    <property type="match status" value="1"/>
</dbReference>
<dbReference type="Pfam" id="PF00134">
    <property type="entry name" value="Cyclin_N"/>
    <property type="match status" value="1"/>
</dbReference>
<feature type="compositionally biased region" description="Basic and acidic residues" evidence="7">
    <location>
        <begin position="494"/>
        <end position="505"/>
    </location>
</feature>
<feature type="compositionally biased region" description="Polar residues" evidence="7">
    <location>
        <begin position="478"/>
        <end position="493"/>
    </location>
</feature>
<gene>
    <name evidence="9" type="ORF">CAUJ_LOCUS3944</name>
</gene>
<feature type="compositionally biased region" description="Basic and acidic residues" evidence="7">
    <location>
        <begin position="336"/>
        <end position="363"/>
    </location>
</feature>
<dbReference type="FunFam" id="1.10.472.10:FF:000181">
    <property type="entry name" value="Protein CBR-CIT-1.1"/>
    <property type="match status" value="1"/>
</dbReference>
<dbReference type="Gene3D" id="1.10.472.10">
    <property type="entry name" value="Cyclin-like"/>
    <property type="match status" value="2"/>
</dbReference>
<keyword evidence="3 6" id="KW-0195">Cyclin</keyword>
<dbReference type="GO" id="GO:0016538">
    <property type="term" value="F:cyclin-dependent protein serine/threonine kinase regulator activity"/>
    <property type="evidence" value="ECO:0007669"/>
    <property type="project" value="InterPro"/>
</dbReference>
<name>A0A8S1GXG7_9PELO</name>
<organism evidence="9 10">
    <name type="scientific">Caenorhabditis auriculariae</name>
    <dbReference type="NCBI Taxonomy" id="2777116"/>
    <lineage>
        <taxon>Eukaryota</taxon>
        <taxon>Metazoa</taxon>
        <taxon>Ecdysozoa</taxon>
        <taxon>Nematoda</taxon>
        <taxon>Chromadorea</taxon>
        <taxon>Rhabditida</taxon>
        <taxon>Rhabditina</taxon>
        <taxon>Rhabditomorpha</taxon>
        <taxon>Rhabditoidea</taxon>
        <taxon>Rhabditidae</taxon>
        <taxon>Peloderinae</taxon>
        <taxon>Caenorhabditis</taxon>
    </lineage>
</organism>
<feature type="domain" description="Cyclin-like" evidence="8">
    <location>
        <begin position="163"/>
        <end position="250"/>
    </location>
</feature>
<feature type="region of interest" description="Disordered" evidence="7">
    <location>
        <begin position="324"/>
        <end position="455"/>
    </location>
</feature>
<feature type="region of interest" description="Disordered" evidence="7">
    <location>
        <begin position="478"/>
        <end position="565"/>
    </location>
</feature>
<dbReference type="Proteomes" id="UP000835052">
    <property type="component" value="Unassembled WGS sequence"/>
</dbReference>
<feature type="compositionally biased region" description="Basic and acidic residues" evidence="7">
    <location>
        <begin position="376"/>
        <end position="455"/>
    </location>
</feature>
<accession>A0A8S1GXG7</accession>
<evidence type="ECO:0000256" key="6">
    <source>
        <dbReference type="RuleBase" id="RU000383"/>
    </source>
</evidence>
<evidence type="ECO:0000256" key="2">
    <source>
        <dbReference type="ARBA" id="ARBA00023015"/>
    </source>
</evidence>
<dbReference type="SUPFAM" id="SSF47954">
    <property type="entry name" value="Cyclin-like"/>
    <property type="match status" value="2"/>
</dbReference>